<keyword evidence="2" id="KW-0378">Hydrolase</keyword>
<feature type="transmembrane region" description="Helical" evidence="1">
    <location>
        <begin position="61"/>
        <end position="79"/>
    </location>
</feature>
<organism evidence="2 3">
    <name type="scientific">Candidatus Andeanibacterium colombiense</name>
    <dbReference type="NCBI Taxonomy" id="3121345"/>
    <lineage>
        <taxon>Bacteria</taxon>
        <taxon>Pseudomonadati</taxon>
        <taxon>Pseudomonadota</taxon>
        <taxon>Alphaproteobacteria</taxon>
        <taxon>Sphingomonadales</taxon>
        <taxon>Sphingomonadaceae</taxon>
        <taxon>Candidatus Andeanibacterium</taxon>
    </lineage>
</organism>
<feature type="transmembrane region" description="Helical" evidence="1">
    <location>
        <begin position="34"/>
        <end position="55"/>
    </location>
</feature>
<dbReference type="Proteomes" id="UP001218362">
    <property type="component" value="Chromosome"/>
</dbReference>
<evidence type="ECO:0000313" key="2">
    <source>
        <dbReference type="EMBL" id="WEK47475.1"/>
    </source>
</evidence>
<dbReference type="InterPro" id="IPR034122">
    <property type="entry name" value="Retropepsin-like_bacterial"/>
</dbReference>
<keyword evidence="1" id="KW-1133">Transmembrane helix</keyword>
<dbReference type="Pfam" id="PF13650">
    <property type="entry name" value="Asp_protease_2"/>
    <property type="match status" value="1"/>
</dbReference>
<accession>A0AAJ5X491</accession>
<dbReference type="NCBIfam" id="TIGR02281">
    <property type="entry name" value="clan_AA_DTGA"/>
    <property type="match status" value="1"/>
</dbReference>
<dbReference type="GO" id="GO:0004190">
    <property type="term" value="F:aspartic-type endopeptidase activity"/>
    <property type="evidence" value="ECO:0007669"/>
    <property type="project" value="InterPro"/>
</dbReference>
<dbReference type="InterPro" id="IPR021109">
    <property type="entry name" value="Peptidase_aspartic_dom_sf"/>
</dbReference>
<protein>
    <submittedName>
        <fullName evidence="2">TIGR02281 family clan AA aspartic protease</fullName>
        <ecNumber evidence="2">3.4.23.-</ecNumber>
    </submittedName>
</protein>
<dbReference type="Gene3D" id="2.40.70.10">
    <property type="entry name" value="Acid Proteases"/>
    <property type="match status" value="1"/>
</dbReference>
<dbReference type="PROSITE" id="PS00141">
    <property type="entry name" value="ASP_PROTEASE"/>
    <property type="match status" value="1"/>
</dbReference>
<dbReference type="InterPro" id="IPR011969">
    <property type="entry name" value="Clan_AA_Asp_peptidase_C"/>
</dbReference>
<reference evidence="2" key="1">
    <citation type="submission" date="2023-03" db="EMBL/GenBank/DDBJ databases">
        <title>Andean soil-derived lignocellulolytic bacterial consortium as a source of novel taxa and putative plastic-active enzymes.</title>
        <authorList>
            <person name="Diaz-Garcia L."/>
            <person name="Chuvochina M."/>
            <person name="Feuerriegel G."/>
            <person name="Bunk B."/>
            <person name="Sproer C."/>
            <person name="Streit W.R."/>
            <person name="Rodriguez L.M."/>
            <person name="Overmann J."/>
            <person name="Jimenez D.J."/>
        </authorList>
    </citation>
    <scope>NUCLEOTIDE SEQUENCE</scope>
    <source>
        <strain evidence="2">MAG 26</strain>
    </source>
</reference>
<dbReference type="SUPFAM" id="SSF50630">
    <property type="entry name" value="Acid proteases"/>
    <property type="match status" value="1"/>
</dbReference>
<keyword evidence="1" id="KW-0812">Transmembrane</keyword>
<evidence type="ECO:0000313" key="3">
    <source>
        <dbReference type="Proteomes" id="UP001218362"/>
    </source>
</evidence>
<dbReference type="EMBL" id="CP119316">
    <property type="protein sequence ID" value="WEK47475.1"/>
    <property type="molecule type" value="Genomic_DNA"/>
</dbReference>
<dbReference type="GO" id="GO:0006508">
    <property type="term" value="P:proteolysis"/>
    <property type="evidence" value="ECO:0007669"/>
    <property type="project" value="UniProtKB-KW"/>
</dbReference>
<evidence type="ECO:0000256" key="1">
    <source>
        <dbReference type="SAM" id="Phobius"/>
    </source>
</evidence>
<feature type="transmembrane region" description="Helical" evidence="1">
    <location>
        <begin position="6"/>
        <end position="27"/>
    </location>
</feature>
<sequence>MARQALSPYIAAMNLTTYWDTIAAFLADVPHHGLLLATVAAMVLGFAGGIVGRFAPAVGRLARGGSPLMLVGIFVAVVLQVSRFDPRFDVALPAIGLPQQVVEGGETRVPLADDGHFWVSAKVNGVPARFLVDTGATLTTLNAETARKVGLNGREGGLPVMMQTANGPVSAQLGTIGELSFGSVTARGLDAAIAPNIGPTNVLGMNLLSRLRGWRVENNVMILEPHHPQVQASGTGGD</sequence>
<name>A0AAJ5X491_9SPHN</name>
<gene>
    <name evidence="2" type="ORF">P0Y56_04070</name>
</gene>
<dbReference type="EC" id="3.4.23.-" evidence="2"/>
<dbReference type="InterPro" id="IPR001969">
    <property type="entry name" value="Aspartic_peptidase_AS"/>
</dbReference>
<dbReference type="AlphaFoldDB" id="A0AAJ5X491"/>
<dbReference type="KEGG" id="acob:P0Y56_04070"/>
<keyword evidence="1" id="KW-0472">Membrane</keyword>
<keyword evidence="2" id="KW-0645">Protease</keyword>
<proteinExistence type="predicted"/>
<dbReference type="CDD" id="cd05483">
    <property type="entry name" value="retropepsin_like_bacteria"/>
    <property type="match status" value="1"/>
</dbReference>